<dbReference type="PANTHER" id="PTHR31310:SF7">
    <property type="entry name" value="PA-PHOSPHATASE RELATED-FAMILY PROTEIN DDB_G0268928"/>
    <property type="match status" value="1"/>
</dbReference>
<gene>
    <name evidence="3" type="ordered locus">Metev_0917</name>
</gene>
<evidence type="ECO:0000313" key="4">
    <source>
        <dbReference type="Proteomes" id="UP000000391"/>
    </source>
</evidence>
<dbReference type="GeneID" id="9346546"/>
<feature type="transmembrane region" description="Helical" evidence="1">
    <location>
        <begin position="44"/>
        <end position="62"/>
    </location>
</feature>
<dbReference type="Proteomes" id="UP000000391">
    <property type="component" value="Chromosome"/>
</dbReference>
<name>D7E764_METEZ</name>
<dbReference type="STRING" id="644295.Metev_0917"/>
<dbReference type="Gene3D" id="1.20.144.10">
    <property type="entry name" value="Phosphatidic acid phosphatase type 2/haloperoxidase"/>
    <property type="match status" value="1"/>
</dbReference>
<dbReference type="Pfam" id="PF01569">
    <property type="entry name" value="PAP2"/>
    <property type="match status" value="1"/>
</dbReference>
<evidence type="ECO:0000313" key="3">
    <source>
        <dbReference type="EMBL" id="ADI73813.1"/>
    </source>
</evidence>
<feature type="domain" description="Phosphatidic acid phosphatase type 2/haloperoxidase" evidence="2">
    <location>
        <begin position="191"/>
        <end position="264"/>
    </location>
</feature>
<keyword evidence="1" id="KW-0812">Transmembrane</keyword>
<keyword evidence="1" id="KW-1133">Transmembrane helix</keyword>
<feature type="transmembrane region" description="Helical" evidence="1">
    <location>
        <begin position="140"/>
        <end position="158"/>
    </location>
</feature>
<keyword evidence="4" id="KW-1185">Reference proteome</keyword>
<dbReference type="InterPro" id="IPR000326">
    <property type="entry name" value="PAP2/HPO"/>
</dbReference>
<dbReference type="SUPFAM" id="SSF48317">
    <property type="entry name" value="Acid phosphatase/Vanadium-dependent haloperoxidase"/>
    <property type="match status" value="1"/>
</dbReference>
<accession>D7E764</accession>
<dbReference type="InterPro" id="IPR052185">
    <property type="entry name" value="IPC_Synthase-Related"/>
</dbReference>
<dbReference type="CDD" id="cd03386">
    <property type="entry name" value="PAP2_Aur1_like"/>
    <property type="match status" value="1"/>
</dbReference>
<feature type="transmembrane region" description="Helical" evidence="1">
    <location>
        <begin position="218"/>
        <end position="238"/>
    </location>
</feature>
<dbReference type="RefSeq" id="WP_013194381.1">
    <property type="nucleotide sequence ID" value="NC_014253.1"/>
</dbReference>
<dbReference type="InterPro" id="IPR036938">
    <property type="entry name" value="PAP2/HPO_sf"/>
</dbReference>
<sequence>MLDTQYILSMAMFPLLALMIWAGYYVFVPDNFRGSHVSSRMHELLIVTLMYILPLGFIYVLVDIQDAIANMFGMGSYLNYAEYLIMVEGNIVSYFQNITTPLLTYVNSAIYLFGFPFLLVFTFFILVYTRKFRALQEYTIAFVLVYVIAYPFFVFFPVEVTGYTLHSVDPLLYNLSPIIVEGIKLSDPGLDNCLPSLHTALSITAMLIVVFRTNFIRFKMFSIGITTSILFTILYLGIHWMTDMIAGIVLALAAYFITTKYRETITKLSAGILLSIKNRIGMVDKSITVLCINCACEISVNPSTSSSVGSVQCPYCDTVQEYHLLTHLLEQQVKAKFNTKSRL</sequence>
<feature type="transmembrane region" description="Helical" evidence="1">
    <location>
        <begin position="194"/>
        <end position="211"/>
    </location>
</feature>
<reference evidence="3 4" key="1">
    <citation type="submission" date="2010-06" db="EMBL/GenBank/DDBJ databases">
        <title>Complete sequence chromosome of Methanohalobium evestigatum Z-7303.</title>
        <authorList>
            <consortium name="US DOE Joint Genome Institute"/>
            <person name="Lucas S."/>
            <person name="Copeland A."/>
            <person name="Lapidus A."/>
            <person name="Cheng J.-F."/>
            <person name="Bruce D."/>
            <person name="Goodwin L."/>
            <person name="Pitluck S."/>
            <person name="Saunders E."/>
            <person name="Detter J.C."/>
            <person name="Han C."/>
            <person name="Tapia R."/>
            <person name="Land M."/>
            <person name="Hauser L."/>
            <person name="Kyrpides N."/>
            <person name="Mikhailova N."/>
            <person name="Sieprawska-Lupa M."/>
            <person name="Whitman W.B."/>
            <person name="Anderson I."/>
            <person name="Woyke T."/>
        </authorList>
    </citation>
    <scope>NUCLEOTIDE SEQUENCE [LARGE SCALE GENOMIC DNA]</scope>
    <source>
        <strain evidence="4">ATCC BAA-1072 / DSM 3721 / NBRC 107634 / OCM 161 / Z-7303</strain>
    </source>
</reference>
<feature type="transmembrane region" description="Helical" evidence="1">
    <location>
        <begin position="244"/>
        <end position="261"/>
    </location>
</feature>
<evidence type="ECO:0000259" key="2">
    <source>
        <dbReference type="Pfam" id="PF01569"/>
    </source>
</evidence>
<evidence type="ECO:0000256" key="1">
    <source>
        <dbReference type="SAM" id="Phobius"/>
    </source>
</evidence>
<proteinExistence type="predicted"/>
<dbReference type="EMBL" id="CP002069">
    <property type="protein sequence ID" value="ADI73813.1"/>
    <property type="molecule type" value="Genomic_DNA"/>
</dbReference>
<organism evidence="3 4">
    <name type="scientific">Methanohalobium evestigatum (strain ATCC BAA-1072 / DSM 3721 / NBRC 107634 / OCM 161 / Z-7303)</name>
    <dbReference type="NCBI Taxonomy" id="644295"/>
    <lineage>
        <taxon>Archaea</taxon>
        <taxon>Methanobacteriati</taxon>
        <taxon>Methanobacteriota</taxon>
        <taxon>Stenosarchaea group</taxon>
        <taxon>Methanomicrobia</taxon>
        <taxon>Methanosarcinales</taxon>
        <taxon>Methanosarcinaceae</taxon>
        <taxon>Methanohalobium</taxon>
    </lineage>
</organism>
<feature type="transmembrane region" description="Helical" evidence="1">
    <location>
        <begin position="6"/>
        <end position="28"/>
    </location>
</feature>
<dbReference type="PANTHER" id="PTHR31310">
    <property type="match status" value="1"/>
</dbReference>
<feature type="transmembrane region" description="Helical" evidence="1">
    <location>
        <begin position="109"/>
        <end position="128"/>
    </location>
</feature>
<dbReference type="HOGENOM" id="CLU_068382_0_0_2"/>
<dbReference type="KEGG" id="mev:Metev_0917"/>
<keyword evidence="1" id="KW-0472">Membrane</keyword>
<dbReference type="AlphaFoldDB" id="D7E764"/>
<protein>
    <submittedName>
        <fullName evidence="3">Phosphoesterase PA-phosphatase related protein</fullName>
    </submittedName>
</protein>